<gene>
    <name evidence="10" type="ORF">PRECH8_15010</name>
</gene>
<dbReference type="InterPro" id="IPR043128">
    <property type="entry name" value="Rev_trsase/Diguanyl_cyclase"/>
</dbReference>
<comment type="similarity">
    <text evidence="6">Belongs to the GdpP/PdeA phosphodiesterase family.</text>
</comment>
<evidence type="ECO:0000256" key="3">
    <source>
        <dbReference type="ARBA" id="ARBA00022692"/>
    </source>
</evidence>
<evidence type="ECO:0000256" key="5">
    <source>
        <dbReference type="ARBA" id="ARBA00023136"/>
    </source>
</evidence>
<feature type="domain" description="GGDEF" evidence="9">
    <location>
        <begin position="172"/>
        <end position="300"/>
    </location>
</feature>
<evidence type="ECO:0000256" key="4">
    <source>
        <dbReference type="ARBA" id="ARBA00022989"/>
    </source>
</evidence>
<comment type="caution">
    <text evidence="10">The sequence shown here is derived from an EMBL/GenBank/DDBJ whole genome shotgun (WGS) entry which is preliminary data.</text>
</comment>
<dbReference type="InterPro" id="IPR029787">
    <property type="entry name" value="Nucleotide_cyclase"/>
</dbReference>
<feature type="binding site" evidence="7">
    <location>
        <position position="343"/>
    </location>
    <ligand>
        <name>Mn(2+)</name>
        <dbReference type="ChEBI" id="CHEBI:29035"/>
        <label>1</label>
    </ligand>
</feature>
<organism evidence="10 11">
    <name type="scientific">Insulibacter thermoxylanivorax</name>
    <dbReference type="NCBI Taxonomy" id="2749268"/>
    <lineage>
        <taxon>Bacteria</taxon>
        <taxon>Bacillati</taxon>
        <taxon>Bacillota</taxon>
        <taxon>Bacilli</taxon>
        <taxon>Bacillales</taxon>
        <taxon>Paenibacillaceae</taxon>
        <taxon>Insulibacter</taxon>
    </lineage>
</organism>
<comment type="function">
    <text evidence="6">Has phosphodiesterase (PDE) activity against cyclic-di-AMP (c-di-AMP).</text>
</comment>
<dbReference type="Gene3D" id="3.30.70.270">
    <property type="match status" value="1"/>
</dbReference>
<dbReference type="PANTHER" id="PTHR47618:SF2">
    <property type="entry name" value="CYCLIC-DI-AMP PHOSPHODIESTERASE GDPP"/>
    <property type="match status" value="1"/>
</dbReference>
<dbReference type="EMBL" id="BMAQ01000013">
    <property type="protein sequence ID" value="GFR38205.1"/>
    <property type="molecule type" value="Genomic_DNA"/>
</dbReference>
<keyword evidence="7" id="KW-0479">Metal-binding</keyword>
<dbReference type="GO" id="GO:0016787">
    <property type="term" value="F:hydrolase activity"/>
    <property type="evidence" value="ECO:0007669"/>
    <property type="project" value="UniProtKB-UniRule"/>
</dbReference>
<dbReference type="EC" id="3.1.4.-" evidence="6"/>
<dbReference type="Gene3D" id="3.30.450.20">
    <property type="entry name" value="PAS domain"/>
    <property type="match status" value="1"/>
</dbReference>
<evidence type="ECO:0000256" key="1">
    <source>
        <dbReference type="ARBA" id="ARBA00004651"/>
    </source>
</evidence>
<keyword evidence="11" id="KW-1185">Reference proteome</keyword>
<dbReference type="InterPro" id="IPR049553">
    <property type="entry name" value="GdpP-like_PAS"/>
</dbReference>
<dbReference type="InterPro" id="IPR000160">
    <property type="entry name" value="GGDEF_dom"/>
</dbReference>
<feature type="binding site" evidence="7">
    <location>
        <position position="349"/>
    </location>
    <ligand>
        <name>Mn(2+)</name>
        <dbReference type="ChEBI" id="CHEBI:29035"/>
        <label>2</label>
    </ligand>
</feature>
<feature type="binding site" evidence="7">
    <location>
        <position position="495"/>
    </location>
    <ligand>
        <name>Mn(2+)</name>
        <dbReference type="ChEBI" id="CHEBI:29035"/>
        <label>2</label>
    </ligand>
</feature>
<keyword evidence="4 8" id="KW-1133">Transmembrane helix</keyword>
<name>A0A916QCV6_9BACL</name>
<accession>A0A916QCV6</accession>
<feature type="binding site" evidence="7">
    <location>
        <position position="416"/>
    </location>
    <ligand>
        <name>Mn(2+)</name>
        <dbReference type="ChEBI" id="CHEBI:29035"/>
        <label>2</label>
    </ligand>
</feature>
<dbReference type="Pfam" id="PF24898">
    <property type="entry name" value="GGDEF_GdpP"/>
    <property type="match status" value="1"/>
</dbReference>
<dbReference type="Pfam" id="PF02272">
    <property type="entry name" value="DHHA1"/>
    <property type="match status" value="1"/>
</dbReference>
<dbReference type="InterPro" id="IPR051319">
    <property type="entry name" value="Oligoribo/pAp-PDE_c-di-AMP_PDE"/>
</dbReference>
<dbReference type="GO" id="GO:0003676">
    <property type="term" value="F:nucleic acid binding"/>
    <property type="evidence" value="ECO:0007669"/>
    <property type="project" value="UniProtKB-UniRule"/>
</dbReference>
<comment type="cofactor">
    <cofactor evidence="7">
        <name>Mn(2+)</name>
        <dbReference type="ChEBI" id="CHEBI:29035"/>
    </cofactor>
    <text evidence="7">For phosphodiesterase activity, probably binds 2 Mn(2+) per subunit.</text>
</comment>
<reference evidence="10" key="1">
    <citation type="submission" date="2020-08" db="EMBL/GenBank/DDBJ databases">
        <authorList>
            <person name="Uke A."/>
            <person name="Chhe C."/>
            <person name="Baramee S."/>
            <person name="Kosugi A."/>
        </authorList>
    </citation>
    <scope>NUCLEOTIDE SEQUENCE</scope>
    <source>
        <strain evidence="10">DA-C8</strain>
    </source>
</reference>
<evidence type="ECO:0000256" key="2">
    <source>
        <dbReference type="ARBA" id="ARBA00022475"/>
    </source>
</evidence>
<evidence type="ECO:0000313" key="10">
    <source>
        <dbReference type="EMBL" id="GFR38205.1"/>
    </source>
</evidence>
<dbReference type="SUPFAM" id="SSF55073">
    <property type="entry name" value="Nucleotide cyclase"/>
    <property type="match status" value="1"/>
</dbReference>
<dbReference type="InterPro" id="IPR038763">
    <property type="entry name" value="DHH_sf"/>
</dbReference>
<comment type="catalytic activity">
    <reaction evidence="6">
        <text>3',3'-c-di-AMP + H2O = 5'-O-phosphonoadenylyl-(3'-&gt;5')-adenosine + H(+)</text>
        <dbReference type="Rhea" id="RHEA:54420"/>
        <dbReference type="ChEBI" id="CHEBI:15377"/>
        <dbReference type="ChEBI" id="CHEBI:15378"/>
        <dbReference type="ChEBI" id="CHEBI:71500"/>
        <dbReference type="ChEBI" id="CHEBI:138171"/>
    </reaction>
</comment>
<keyword evidence="7" id="KW-0464">Manganese</keyword>
<protein>
    <recommendedName>
        <fullName evidence="6">Cyclic-di-AMP phosphodiesterase</fullName>
        <ecNumber evidence="6">3.1.4.-</ecNumber>
    </recommendedName>
</protein>
<dbReference type="PIRSF" id="PIRSF026583">
    <property type="entry name" value="YybT"/>
    <property type="match status" value="1"/>
</dbReference>
<dbReference type="SMART" id="SM00267">
    <property type="entry name" value="GGDEF"/>
    <property type="match status" value="1"/>
</dbReference>
<dbReference type="Gene3D" id="3.90.1640.10">
    <property type="entry name" value="inorganic pyrophosphatase (n-terminal core)"/>
    <property type="match status" value="1"/>
</dbReference>
<dbReference type="PROSITE" id="PS50887">
    <property type="entry name" value="GGDEF"/>
    <property type="match status" value="1"/>
</dbReference>
<reference evidence="10" key="2">
    <citation type="journal article" date="2021" name="Data Brief">
        <title>Draft genome sequence data of the facultative, thermophilic, xylanolytic bacterium Paenibacillus sp. strain DA-C8.</title>
        <authorList>
            <person name="Chhe C."/>
            <person name="Uke A."/>
            <person name="Baramee S."/>
            <person name="Ungkulpasvich U."/>
            <person name="Tachaapaikoon C."/>
            <person name="Pason P."/>
            <person name="Waeonukul R."/>
            <person name="Ratanakhanokchai K."/>
            <person name="Kosugi A."/>
        </authorList>
    </citation>
    <scope>NUCLEOTIDE SEQUENCE</scope>
    <source>
        <strain evidence="10">DA-C8</strain>
    </source>
</reference>
<feature type="binding site" evidence="7">
    <location>
        <position position="440"/>
    </location>
    <ligand>
        <name>Mn(2+)</name>
        <dbReference type="ChEBI" id="CHEBI:29035"/>
        <label>2</label>
    </ligand>
</feature>
<evidence type="ECO:0000313" key="11">
    <source>
        <dbReference type="Proteomes" id="UP000654993"/>
    </source>
</evidence>
<keyword evidence="6" id="KW-0378">Hydrolase</keyword>
<keyword evidence="3 8" id="KW-0812">Transmembrane</keyword>
<dbReference type="FunFam" id="3.90.1640.10:FF:000002">
    <property type="entry name" value="Cyclic-di-AMP phosphodiesterase"/>
    <property type="match status" value="1"/>
</dbReference>
<dbReference type="AlphaFoldDB" id="A0A916QCV6"/>
<feature type="transmembrane region" description="Helical" evidence="8">
    <location>
        <begin position="12"/>
        <end position="28"/>
    </location>
</feature>
<comment type="subcellular location">
    <subcellularLocation>
        <location evidence="1">Cell membrane</location>
        <topology evidence="1">Multi-pass membrane protein</topology>
    </subcellularLocation>
</comment>
<dbReference type="InterPro" id="IPR001667">
    <property type="entry name" value="DDH_dom"/>
</dbReference>
<dbReference type="Pfam" id="PF21370">
    <property type="entry name" value="PAS_GdpP"/>
    <property type="match status" value="1"/>
</dbReference>
<keyword evidence="2 6" id="KW-1003">Cell membrane</keyword>
<dbReference type="InterPro" id="IPR003156">
    <property type="entry name" value="DHHA1_dom"/>
</dbReference>
<dbReference type="RefSeq" id="WP_200966455.1">
    <property type="nucleotide sequence ID" value="NZ_BMAQ01000013.1"/>
</dbReference>
<keyword evidence="5 6" id="KW-0472">Membrane</keyword>
<sequence>MHKFLITRWHGLHMWLSLIVLIVLDIALMHYEWILGIIGFILTGVIVYYTIRAEKAFREDLREYIMTLSHRVKHAGNAVIHELPIGIILYSEDQMIDWHNPYVAKLFGNESIIGDSLADRFPDVTNRKDQDGTVRITIGDRIYEVLIRAEERLLYIQDMTDYAELSERYEAEKIAIGIVALDNLDEVTQGMEDQAKAVLVAEVTSEINEWAHNHQIYLRRMATDKFLIVLNQKTLKQLEQNRFEIIDDVRDLTAEHKLPLTLSIGIASEFDSLTELGQMAQSSLDIALGRGGDQVAVRAGQRLSFYGGRSNAVEKRTRVRARVISHALRDLIRESDHVLIAGHRTPDMDAIGAAIGVLKAVRISGKQGYILLEEMNPSIKQIMAELAEHEHIYDSFITPDHALNLVTEDSLIVIVDTHKASMLAEPRILNHTKRIVVIDHHRRGEEFIDEAVLIYIEPYASSTSELVTELLQYFHERMKLDPIEAAALMAGIVVDTKNFTLKAGSRTFEAASFLRRNGADPAMTQNLLKESLEDYIQKSEIIKNAEVIYDHIAISATDPGYRCTQLVIARAADTLLNMSGIYASFVISELPDGRIGISARSSGKINVQVIMERLGGGGHLTNAAAQLDGTVDEVKERLMQVLADIEAEEGLFE</sequence>
<proteinExistence type="inferred from homology"/>
<dbReference type="SUPFAM" id="SSF64182">
    <property type="entry name" value="DHH phosphoesterases"/>
    <property type="match status" value="1"/>
</dbReference>
<dbReference type="InterPro" id="IPR014528">
    <property type="entry name" value="GdpP/PdeA"/>
</dbReference>
<evidence type="ECO:0000256" key="8">
    <source>
        <dbReference type="SAM" id="Phobius"/>
    </source>
</evidence>
<dbReference type="GO" id="GO:0046872">
    <property type="term" value="F:metal ion binding"/>
    <property type="evidence" value="ECO:0007669"/>
    <property type="project" value="UniProtKB-KW"/>
</dbReference>
<dbReference type="Proteomes" id="UP000654993">
    <property type="component" value="Unassembled WGS sequence"/>
</dbReference>
<evidence type="ECO:0000256" key="6">
    <source>
        <dbReference type="PIRNR" id="PIRNR026583"/>
    </source>
</evidence>
<feature type="binding site" evidence="7">
    <location>
        <position position="347"/>
    </location>
    <ligand>
        <name>Mn(2+)</name>
        <dbReference type="ChEBI" id="CHEBI:29035"/>
        <label>1</label>
    </ligand>
</feature>
<dbReference type="Pfam" id="PF01368">
    <property type="entry name" value="DHH"/>
    <property type="match status" value="1"/>
</dbReference>
<evidence type="ECO:0000259" key="9">
    <source>
        <dbReference type="PROSITE" id="PS50887"/>
    </source>
</evidence>
<dbReference type="GO" id="GO:0005886">
    <property type="term" value="C:plasma membrane"/>
    <property type="evidence" value="ECO:0007669"/>
    <property type="project" value="UniProtKB-SubCell"/>
</dbReference>
<feature type="binding site" evidence="7">
    <location>
        <position position="416"/>
    </location>
    <ligand>
        <name>Mn(2+)</name>
        <dbReference type="ChEBI" id="CHEBI:29035"/>
        <label>1</label>
    </ligand>
</feature>
<evidence type="ECO:0000256" key="7">
    <source>
        <dbReference type="PIRSR" id="PIRSR026583-50"/>
    </source>
</evidence>
<dbReference type="Gene3D" id="3.10.310.30">
    <property type="match status" value="1"/>
</dbReference>
<feature type="transmembrane region" description="Helical" evidence="8">
    <location>
        <begin position="34"/>
        <end position="51"/>
    </location>
</feature>
<dbReference type="PANTHER" id="PTHR47618">
    <property type="entry name" value="BIFUNCTIONAL OLIGORIBONUCLEASE AND PAP PHOSPHATASE NRNA"/>
    <property type="match status" value="1"/>
</dbReference>